<dbReference type="EMBL" id="MU853596">
    <property type="protein sequence ID" value="KAK4142543.1"/>
    <property type="molecule type" value="Genomic_DNA"/>
</dbReference>
<feature type="compositionally biased region" description="Polar residues" evidence="1">
    <location>
        <begin position="103"/>
        <end position="114"/>
    </location>
</feature>
<dbReference type="GeneID" id="87814207"/>
<feature type="compositionally biased region" description="Basic and acidic residues" evidence="1">
    <location>
        <begin position="12"/>
        <end position="24"/>
    </location>
</feature>
<gene>
    <name evidence="2" type="ORF">C8A04DRAFT_13126</name>
</gene>
<feature type="region of interest" description="Disordered" evidence="1">
    <location>
        <begin position="202"/>
        <end position="314"/>
    </location>
</feature>
<feature type="compositionally biased region" description="Basic and acidic residues" evidence="1">
    <location>
        <begin position="241"/>
        <end position="256"/>
    </location>
</feature>
<sequence length="342" mass="37626">MPTSTPPTPTPELKKKPSFRDRLRAWQKSPPRTLEIVTEEAKPRFVYEPTHAAADFSRLAVSPQNPSRHRSATTQTWPRSKPSGSQKVPIQADDKGESEPTARASQSGTNSRSHTLTEGRSRGATIETTIPTSNPSIPQSAVAPSRVPELRESPSTQQPQSDYELFIARAEAEERERRKLAFHGIPQRGRGYTAANAERLGLYPQRPVPVPITASSPVRETPGRVSQQPDQTRSNRTTRIRGTEEKPPGHDKHQDGRGGYGRQSSRMPGHITAGTGSAAVDVSNTEIPTARPVVTSGLGDARKGRELPQRTLRRQASLTKRITQYIRPAKTAAERARETLVE</sequence>
<comment type="caution">
    <text evidence="2">The sequence shown here is derived from an EMBL/GenBank/DDBJ whole genome shotgun (WGS) entry which is preliminary data.</text>
</comment>
<dbReference type="RefSeq" id="XP_062635914.1">
    <property type="nucleotide sequence ID" value="XM_062777594.1"/>
</dbReference>
<feature type="region of interest" description="Disordered" evidence="1">
    <location>
        <begin position="1"/>
        <end position="165"/>
    </location>
</feature>
<keyword evidence="3" id="KW-1185">Reference proteome</keyword>
<name>A0AAN6V0I1_9PEZI</name>
<feature type="compositionally biased region" description="Polar residues" evidence="1">
    <location>
        <begin position="126"/>
        <end position="139"/>
    </location>
</feature>
<evidence type="ECO:0000313" key="3">
    <source>
        <dbReference type="Proteomes" id="UP001302676"/>
    </source>
</evidence>
<organism evidence="2 3">
    <name type="scientific">Dichotomopilus funicola</name>
    <dbReference type="NCBI Taxonomy" id="1934379"/>
    <lineage>
        <taxon>Eukaryota</taxon>
        <taxon>Fungi</taxon>
        <taxon>Dikarya</taxon>
        <taxon>Ascomycota</taxon>
        <taxon>Pezizomycotina</taxon>
        <taxon>Sordariomycetes</taxon>
        <taxon>Sordariomycetidae</taxon>
        <taxon>Sordariales</taxon>
        <taxon>Chaetomiaceae</taxon>
        <taxon>Dichotomopilus</taxon>
    </lineage>
</organism>
<dbReference type="Proteomes" id="UP001302676">
    <property type="component" value="Unassembled WGS sequence"/>
</dbReference>
<feature type="compositionally biased region" description="Polar residues" evidence="1">
    <location>
        <begin position="62"/>
        <end position="88"/>
    </location>
</feature>
<reference evidence="2" key="1">
    <citation type="journal article" date="2023" name="Mol. Phylogenet. Evol.">
        <title>Genome-scale phylogeny and comparative genomics of the fungal order Sordariales.</title>
        <authorList>
            <person name="Hensen N."/>
            <person name="Bonometti L."/>
            <person name="Westerberg I."/>
            <person name="Brannstrom I.O."/>
            <person name="Guillou S."/>
            <person name="Cros-Aarteil S."/>
            <person name="Calhoun S."/>
            <person name="Haridas S."/>
            <person name="Kuo A."/>
            <person name="Mondo S."/>
            <person name="Pangilinan J."/>
            <person name="Riley R."/>
            <person name="LaButti K."/>
            <person name="Andreopoulos B."/>
            <person name="Lipzen A."/>
            <person name="Chen C."/>
            <person name="Yan M."/>
            <person name="Daum C."/>
            <person name="Ng V."/>
            <person name="Clum A."/>
            <person name="Steindorff A."/>
            <person name="Ohm R.A."/>
            <person name="Martin F."/>
            <person name="Silar P."/>
            <person name="Natvig D.O."/>
            <person name="Lalanne C."/>
            <person name="Gautier V."/>
            <person name="Ament-Velasquez S.L."/>
            <person name="Kruys A."/>
            <person name="Hutchinson M.I."/>
            <person name="Powell A.J."/>
            <person name="Barry K."/>
            <person name="Miller A.N."/>
            <person name="Grigoriev I.V."/>
            <person name="Debuchy R."/>
            <person name="Gladieux P."/>
            <person name="Hiltunen Thoren M."/>
            <person name="Johannesson H."/>
        </authorList>
    </citation>
    <scope>NUCLEOTIDE SEQUENCE</scope>
    <source>
        <strain evidence="2">CBS 141.50</strain>
    </source>
</reference>
<feature type="compositionally biased region" description="Pro residues" evidence="1">
    <location>
        <begin position="1"/>
        <end position="10"/>
    </location>
</feature>
<feature type="compositionally biased region" description="Polar residues" evidence="1">
    <location>
        <begin position="213"/>
        <end position="237"/>
    </location>
</feature>
<evidence type="ECO:0000256" key="1">
    <source>
        <dbReference type="SAM" id="MobiDB-lite"/>
    </source>
</evidence>
<evidence type="ECO:0000313" key="2">
    <source>
        <dbReference type="EMBL" id="KAK4142543.1"/>
    </source>
</evidence>
<accession>A0AAN6V0I1</accession>
<protein>
    <submittedName>
        <fullName evidence="2">Uncharacterized protein</fullName>
    </submittedName>
</protein>
<reference evidence="2" key="2">
    <citation type="submission" date="2023-05" db="EMBL/GenBank/DDBJ databases">
        <authorList>
            <consortium name="Lawrence Berkeley National Laboratory"/>
            <person name="Steindorff A."/>
            <person name="Hensen N."/>
            <person name="Bonometti L."/>
            <person name="Westerberg I."/>
            <person name="Brannstrom I.O."/>
            <person name="Guillou S."/>
            <person name="Cros-Aarteil S."/>
            <person name="Calhoun S."/>
            <person name="Haridas S."/>
            <person name="Kuo A."/>
            <person name="Mondo S."/>
            <person name="Pangilinan J."/>
            <person name="Riley R."/>
            <person name="Labutti K."/>
            <person name="Andreopoulos B."/>
            <person name="Lipzen A."/>
            <person name="Chen C."/>
            <person name="Yanf M."/>
            <person name="Daum C."/>
            <person name="Ng V."/>
            <person name="Clum A."/>
            <person name="Ohm R."/>
            <person name="Martin F."/>
            <person name="Silar P."/>
            <person name="Natvig D."/>
            <person name="Lalanne C."/>
            <person name="Gautier V."/>
            <person name="Ament-Velasquez S.L."/>
            <person name="Kruys A."/>
            <person name="Hutchinson M.I."/>
            <person name="Powell A.J."/>
            <person name="Barry K."/>
            <person name="Miller A.N."/>
            <person name="Grigoriev I.V."/>
            <person name="Debuchy R."/>
            <person name="Gladieux P."/>
            <person name="Thoren M.H."/>
            <person name="Johannesson H."/>
        </authorList>
    </citation>
    <scope>NUCLEOTIDE SEQUENCE</scope>
    <source>
        <strain evidence="2">CBS 141.50</strain>
    </source>
</reference>
<dbReference type="AlphaFoldDB" id="A0AAN6V0I1"/>
<proteinExistence type="predicted"/>